<accession>A0A6L6WN96</accession>
<dbReference type="AlphaFoldDB" id="A0A6L6WN96"/>
<dbReference type="Proteomes" id="UP000478892">
    <property type="component" value="Unassembled WGS sequence"/>
</dbReference>
<dbReference type="CDD" id="cd03801">
    <property type="entry name" value="GT4_PimA-like"/>
    <property type="match status" value="1"/>
</dbReference>
<protein>
    <submittedName>
        <fullName evidence="3">Glycosyltransferase</fullName>
    </submittedName>
</protein>
<gene>
    <name evidence="3" type="ORF">GO984_22165</name>
</gene>
<name>A0A6L6WN96_9RHOB</name>
<dbReference type="InterPro" id="IPR011990">
    <property type="entry name" value="TPR-like_helical_dom_sf"/>
</dbReference>
<dbReference type="Gene3D" id="1.25.40.10">
    <property type="entry name" value="Tetratricopeptide repeat domain"/>
    <property type="match status" value="1"/>
</dbReference>
<proteinExistence type="predicted"/>
<dbReference type="InterPro" id="IPR050194">
    <property type="entry name" value="Glycosyltransferase_grp1"/>
</dbReference>
<dbReference type="GO" id="GO:0016757">
    <property type="term" value="F:glycosyltransferase activity"/>
    <property type="evidence" value="ECO:0007669"/>
    <property type="project" value="TreeGrafter"/>
</dbReference>
<dbReference type="Gene3D" id="3.90.1480.10">
    <property type="entry name" value="Alpha-2,3-sialyltransferase"/>
    <property type="match status" value="1"/>
</dbReference>
<feature type="coiled-coil region" evidence="1">
    <location>
        <begin position="256"/>
        <end position="290"/>
    </location>
</feature>
<dbReference type="SUPFAM" id="SSF53756">
    <property type="entry name" value="UDP-Glycosyltransferase/glycogen phosphorylase"/>
    <property type="match status" value="1"/>
</dbReference>
<dbReference type="EMBL" id="WQLV01000024">
    <property type="protein sequence ID" value="MVO18519.1"/>
    <property type="molecule type" value="Genomic_DNA"/>
</dbReference>
<dbReference type="Gene3D" id="3.40.50.2000">
    <property type="entry name" value="Glycogen Phosphorylase B"/>
    <property type="match status" value="2"/>
</dbReference>
<dbReference type="Pfam" id="PF13692">
    <property type="entry name" value="Glyco_trans_1_4"/>
    <property type="match status" value="1"/>
</dbReference>
<keyword evidence="4" id="KW-1185">Reference proteome</keyword>
<dbReference type="InterPro" id="IPR009251">
    <property type="entry name" value="A-2_3-sialyltransferase"/>
</dbReference>
<dbReference type="InterPro" id="IPR036715">
    <property type="entry name" value="A-2_3-sialylTrfase_sf"/>
</dbReference>
<dbReference type="PANTHER" id="PTHR45947:SF15">
    <property type="entry name" value="TEICHURONIC ACID BIOSYNTHESIS GLYCOSYLTRANSFERASE TUAC-RELATED"/>
    <property type="match status" value="1"/>
</dbReference>
<dbReference type="SUPFAM" id="SSF102414">
    <property type="entry name" value="Alpha-2,3/8-sialyltransferase CstII"/>
    <property type="match status" value="1"/>
</dbReference>
<evidence type="ECO:0000256" key="1">
    <source>
        <dbReference type="SAM" id="Coils"/>
    </source>
</evidence>
<comment type="caution">
    <text evidence="3">The sequence shown here is derived from an EMBL/GenBank/DDBJ whole genome shotgun (WGS) entry which is preliminary data.</text>
</comment>
<dbReference type="PANTHER" id="PTHR45947">
    <property type="entry name" value="SULFOQUINOVOSYL TRANSFERASE SQD2"/>
    <property type="match status" value="1"/>
</dbReference>
<reference evidence="3 4" key="1">
    <citation type="submission" date="2019-12" db="EMBL/GenBank/DDBJ databases">
        <authorList>
            <person name="Zhang Y.-J."/>
        </authorList>
    </citation>
    <scope>NUCLEOTIDE SEQUENCE [LARGE SCALE GENOMIC DNA]</scope>
    <source>
        <strain evidence="3 4">CY05</strain>
    </source>
</reference>
<organism evidence="3 4">
    <name type="scientific">Parasedimentitalea huanghaiensis</name>
    <dbReference type="NCBI Taxonomy" id="2682100"/>
    <lineage>
        <taxon>Bacteria</taxon>
        <taxon>Pseudomonadati</taxon>
        <taxon>Pseudomonadota</taxon>
        <taxon>Alphaproteobacteria</taxon>
        <taxon>Rhodobacterales</taxon>
        <taxon>Paracoccaceae</taxon>
        <taxon>Parasedimentitalea</taxon>
    </lineage>
</organism>
<keyword evidence="1" id="KW-0175">Coiled coil</keyword>
<dbReference type="SUPFAM" id="SSF48452">
    <property type="entry name" value="TPR-like"/>
    <property type="match status" value="1"/>
</dbReference>
<evidence type="ECO:0000313" key="3">
    <source>
        <dbReference type="EMBL" id="MVO18519.1"/>
    </source>
</evidence>
<sequence length="783" mass="87966">MHSENVVIVGNGPSASELSAALHSIPEPRIIVRLNFFFLETENAYGPDVDYYFWAVNRPRLHDELRRVVQGEEYKFHRFLCPVPLDLMDYTEGKVNADPFWEAEPPEDHWATIASVNPNLARIFMSRPLPTAGLQALAYFACKGYSDIHLFGMDFYQSADKRYAYDIPKDIASDLGSKHTTPGYEAGAHSLDGDLSFLRSILQEYPHLNLSYNGYFDKIGDILAEPRQPSEHQISDLGGKALVRDLTGDMIDRSSFSRLQAALKNAEDRLENIEQKYDQINTDLAHLDKQFYQTNAAFYRLFATEGMPYSDVLWVVHEMSSLAGVHRPLSAFLETADLRKQARPKVINLSDPDRVSVRYTADYLLARPHRLILNSVACFEDSRVELLVSRSKQRAIYLHETEWTISEFSKKNPRAYQVFRRFLKDATVFCVSQKQKTYVEEKLGVQKAVLVYNTVDTMLSSSQRKMRRALSKPKTEDSPLRVGMVGSYQPRKGSQLFTAVAETLRAVSSNISFEWVGKHHAGQINKNAITFHGPMPPEKTQAFIDDLDVLFLPSFDDPQPLAALEALSRGVKLVCFEGIGTAEWVAGISGCEVFSDYSTEAAVTALEAVMTAPFDHDAVDRALASHFDPVTFTEALCSALDDMAPDHEESSGLGKTMRQHFKSLAKESVITFTQHRDDQVWDQIGKQVVKLREDPGDVLGYFQLARRLQSCQETALAERILQMAVRNNEGKASVDREMAIYLTEEGRPAEALEHAQKAVEGNPKSAAAQKVLKSVQDALARTA</sequence>
<evidence type="ECO:0000313" key="4">
    <source>
        <dbReference type="Proteomes" id="UP000478892"/>
    </source>
</evidence>
<dbReference type="Pfam" id="PF06002">
    <property type="entry name" value="CST-I"/>
    <property type="match status" value="1"/>
</dbReference>
<keyword evidence="3" id="KW-0808">Transferase</keyword>
<dbReference type="RefSeq" id="WP_157024721.1">
    <property type="nucleotide sequence ID" value="NZ_WQLV01000024.1"/>
</dbReference>
<feature type="region of interest" description="Disordered" evidence="2">
    <location>
        <begin position="464"/>
        <end position="483"/>
    </location>
</feature>
<evidence type="ECO:0000256" key="2">
    <source>
        <dbReference type="SAM" id="MobiDB-lite"/>
    </source>
</evidence>